<dbReference type="InterPro" id="IPR055553">
    <property type="entry name" value="DUF7129"/>
</dbReference>
<protein>
    <recommendedName>
        <fullName evidence="1">DUF7129 domain-containing protein</fullName>
    </recommendedName>
</protein>
<keyword evidence="3" id="KW-1185">Reference proteome</keyword>
<evidence type="ECO:0000313" key="2">
    <source>
        <dbReference type="EMBL" id="RKD98346.1"/>
    </source>
</evidence>
<dbReference type="SUPFAM" id="SSF57802">
    <property type="entry name" value="Rubredoxin-like"/>
    <property type="match status" value="1"/>
</dbReference>
<evidence type="ECO:0000259" key="1">
    <source>
        <dbReference type="Pfam" id="PF23455"/>
    </source>
</evidence>
<dbReference type="Proteomes" id="UP000283805">
    <property type="component" value="Unassembled WGS sequence"/>
</dbReference>
<sequence>MFDATADSETESTYECLRCGKLITASKHPGNCPECGAGIQNRANSLE</sequence>
<dbReference type="RefSeq" id="WP_120243781.1">
    <property type="nucleotide sequence ID" value="NZ_RAPO01000001.1"/>
</dbReference>
<organism evidence="2 3">
    <name type="scientific">Halopiger aswanensis</name>
    <dbReference type="NCBI Taxonomy" id="148449"/>
    <lineage>
        <taxon>Archaea</taxon>
        <taxon>Methanobacteriati</taxon>
        <taxon>Methanobacteriota</taxon>
        <taxon>Stenosarchaea group</taxon>
        <taxon>Halobacteria</taxon>
        <taxon>Halobacteriales</taxon>
        <taxon>Natrialbaceae</taxon>
        <taxon>Halopiger</taxon>
    </lineage>
</organism>
<dbReference type="NCBIfam" id="NF033497">
    <property type="entry name" value="rubre_like_arch"/>
    <property type="match status" value="1"/>
</dbReference>
<name>A0A3R7E266_9EURY</name>
<dbReference type="EMBL" id="RAPO01000001">
    <property type="protein sequence ID" value="RKD98346.1"/>
    <property type="molecule type" value="Genomic_DNA"/>
</dbReference>
<reference evidence="2 3" key="1">
    <citation type="submission" date="2018-09" db="EMBL/GenBank/DDBJ databases">
        <title>Genomic Encyclopedia of Archaeal and Bacterial Type Strains, Phase II (KMG-II): from individual species to whole genera.</title>
        <authorList>
            <person name="Goeker M."/>
        </authorList>
    </citation>
    <scope>NUCLEOTIDE SEQUENCE [LARGE SCALE GENOMIC DNA]</scope>
    <source>
        <strain evidence="2 3">DSM 13151</strain>
    </source>
</reference>
<feature type="domain" description="DUF7129" evidence="1">
    <location>
        <begin position="9"/>
        <end position="43"/>
    </location>
</feature>
<gene>
    <name evidence="2" type="ORF">ATJ93_1353</name>
</gene>
<dbReference type="Pfam" id="PF23455">
    <property type="entry name" value="DUF7129"/>
    <property type="match status" value="1"/>
</dbReference>
<proteinExistence type="predicted"/>
<dbReference type="AlphaFoldDB" id="A0A3R7E266"/>
<comment type="caution">
    <text evidence="2">The sequence shown here is derived from an EMBL/GenBank/DDBJ whole genome shotgun (WGS) entry which is preliminary data.</text>
</comment>
<accession>A0A3R7E266</accession>
<dbReference type="OrthoDB" id="280213at2157"/>
<dbReference type="Gene3D" id="2.20.28.30">
    <property type="entry name" value="RNA polymerase ii, chain L"/>
    <property type="match status" value="1"/>
</dbReference>
<evidence type="ECO:0000313" key="3">
    <source>
        <dbReference type="Proteomes" id="UP000283805"/>
    </source>
</evidence>